<evidence type="ECO:0000313" key="3">
    <source>
        <dbReference type="EMBL" id="KOS22692.1"/>
    </source>
</evidence>
<reference evidence="3 4" key="1">
    <citation type="submission" date="2015-07" db="EMBL/GenBank/DDBJ databases">
        <title>The genome of the fungus Escovopsis weberi, a specialized disease agent of ant agriculture.</title>
        <authorList>
            <person name="de Man T.J."/>
            <person name="Stajich J.E."/>
            <person name="Kubicek C.P."/>
            <person name="Chenthamara K."/>
            <person name="Atanasova L."/>
            <person name="Druzhinina I.S."/>
            <person name="Birnbaum S."/>
            <person name="Barribeau S.M."/>
            <person name="Teiling C."/>
            <person name="Suen G."/>
            <person name="Currie C."/>
            <person name="Gerardo N.M."/>
        </authorList>
    </citation>
    <scope>NUCLEOTIDE SEQUENCE [LARGE SCALE GENOMIC DNA]</scope>
</reference>
<accession>A0A0M9VX20</accession>
<evidence type="ECO:0000313" key="4">
    <source>
        <dbReference type="Proteomes" id="UP000053831"/>
    </source>
</evidence>
<feature type="transmembrane region" description="Helical" evidence="2">
    <location>
        <begin position="203"/>
        <end position="226"/>
    </location>
</feature>
<sequence length="331" mass="34912">MGKPDARKRRRPVAAGPQEASSSKQPRVLTQALLIARSVILIALLGAFANVSQLTLAPVYGSIPAGAWHPHVLITGCFAGWAGNLALRHLLPVRTAKLLPLVALCVPTAQFFLFRLSGPLGPRLGPLVTEGATLLPLAALTASSVADAAEGVRAPPLLPTFVADAAPGLLSWLVLQQARARSAAHIAAHVGSAFHYTRIGMELCLAGAWALLAPSAYLVLALPALLHTALVNPHVATFTGTAALNGRMRADGWALLARRESVTGYISVAQNTADMARVLRADHSLLGGDWVDYRGPKVTEPVYSVFVMLEAVRLVGRREPLEDADATALVM</sequence>
<dbReference type="STRING" id="150374.A0A0M9VX20"/>
<feature type="compositionally biased region" description="Basic residues" evidence="1">
    <location>
        <begin position="1"/>
        <end position="12"/>
    </location>
</feature>
<keyword evidence="2" id="KW-0472">Membrane</keyword>
<comment type="caution">
    <text evidence="3">The sequence shown here is derived from an EMBL/GenBank/DDBJ whole genome shotgun (WGS) entry which is preliminary data.</text>
</comment>
<gene>
    <name evidence="3" type="ORF">ESCO_003817</name>
</gene>
<keyword evidence="2" id="KW-0812">Transmembrane</keyword>
<feature type="transmembrane region" description="Helical" evidence="2">
    <location>
        <begin position="28"/>
        <end position="48"/>
    </location>
</feature>
<proteinExistence type="predicted"/>
<protein>
    <submittedName>
        <fullName evidence="3">Uncharacterized protein</fullName>
    </submittedName>
</protein>
<name>A0A0M9VX20_ESCWE</name>
<organism evidence="3 4">
    <name type="scientific">Escovopsis weberi</name>
    <dbReference type="NCBI Taxonomy" id="150374"/>
    <lineage>
        <taxon>Eukaryota</taxon>
        <taxon>Fungi</taxon>
        <taxon>Dikarya</taxon>
        <taxon>Ascomycota</taxon>
        <taxon>Pezizomycotina</taxon>
        <taxon>Sordariomycetes</taxon>
        <taxon>Hypocreomycetidae</taxon>
        <taxon>Hypocreales</taxon>
        <taxon>Hypocreaceae</taxon>
        <taxon>Escovopsis</taxon>
    </lineage>
</organism>
<dbReference type="EMBL" id="LGSR01000002">
    <property type="protein sequence ID" value="KOS22692.1"/>
    <property type="molecule type" value="Genomic_DNA"/>
</dbReference>
<keyword evidence="4" id="KW-1185">Reference proteome</keyword>
<evidence type="ECO:0000256" key="2">
    <source>
        <dbReference type="SAM" id="Phobius"/>
    </source>
</evidence>
<feature type="region of interest" description="Disordered" evidence="1">
    <location>
        <begin position="1"/>
        <end position="23"/>
    </location>
</feature>
<dbReference type="OrthoDB" id="2016285at2759"/>
<dbReference type="AlphaFoldDB" id="A0A0M9VX20"/>
<dbReference type="Proteomes" id="UP000053831">
    <property type="component" value="Unassembled WGS sequence"/>
</dbReference>
<feature type="transmembrane region" description="Helical" evidence="2">
    <location>
        <begin position="68"/>
        <end position="86"/>
    </location>
</feature>
<keyword evidence="2" id="KW-1133">Transmembrane helix</keyword>
<evidence type="ECO:0000256" key="1">
    <source>
        <dbReference type="SAM" id="MobiDB-lite"/>
    </source>
</evidence>